<dbReference type="GO" id="GO:0003676">
    <property type="term" value="F:nucleic acid binding"/>
    <property type="evidence" value="ECO:0007669"/>
    <property type="project" value="InterPro"/>
</dbReference>
<evidence type="ECO:0000313" key="3">
    <source>
        <dbReference type="EMBL" id="KAK1680790.1"/>
    </source>
</evidence>
<gene>
    <name evidence="3" type="ORF">QYE76_041638</name>
</gene>
<dbReference type="EMBL" id="JAUUTY010000002">
    <property type="protein sequence ID" value="KAK1680790.1"/>
    <property type="molecule type" value="Genomic_DNA"/>
</dbReference>
<sequence length="383" mass="43299">MPEEAMLVDSMDIDMPVFVVREAPSWVKPIKEFLANGTLPVDENKSRRIQRRSKAYTIINGEAYKRSVTGVLQRCVEPEEGREMLEEIHRGECLVKGAGGKSVPAWILLANGFGKCGRYGKKMQWVPRYAKQNHTPSGLKTIPLTLVWCLDMVGPFKTARGNMTHILVMVDKFTKWLEVKPIAKCDGHTAVKFPKDVILRYGYPHSIIDNGTNFAQGEFKRFCEDKNIRLDLCSVAHPQGNGQVERTNALEQVIRQQGLPGESAGIRSWRWHVLAFIFLLLAQIIFDIFGGDEGAHVGILRDVVQLRIPEQRCERESVRTGGESTATPGSLQHLLTGRDEGEGFRHRFTRPKGLEKLGGYFRDVGKVPIHERMWEIRALRATK</sequence>
<proteinExistence type="predicted"/>
<evidence type="ECO:0000259" key="2">
    <source>
        <dbReference type="PROSITE" id="PS50994"/>
    </source>
</evidence>
<dbReference type="GO" id="GO:0015074">
    <property type="term" value="P:DNA integration"/>
    <property type="evidence" value="ECO:0007669"/>
    <property type="project" value="InterPro"/>
</dbReference>
<feature type="region of interest" description="Disordered" evidence="1">
    <location>
        <begin position="315"/>
        <end position="335"/>
    </location>
</feature>
<dbReference type="InterPro" id="IPR012337">
    <property type="entry name" value="RNaseH-like_sf"/>
</dbReference>
<dbReference type="PANTHER" id="PTHR48475">
    <property type="entry name" value="RIBONUCLEASE H"/>
    <property type="match status" value="1"/>
</dbReference>
<evidence type="ECO:0000256" key="1">
    <source>
        <dbReference type="SAM" id="MobiDB-lite"/>
    </source>
</evidence>
<dbReference type="SUPFAM" id="SSF53098">
    <property type="entry name" value="Ribonuclease H-like"/>
    <property type="match status" value="1"/>
</dbReference>
<dbReference type="AlphaFoldDB" id="A0AAD8WU64"/>
<organism evidence="3 4">
    <name type="scientific">Lolium multiflorum</name>
    <name type="common">Italian ryegrass</name>
    <name type="synonym">Lolium perenne subsp. multiflorum</name>
    <dbReference type="NCBI Taxonomy" id="4521"/>
    <lineage>
        <taxon>Eukaryota</taxon>
        <taxon>Viridiplantae</taxon>
        <taxon>Streptophyta</taxon>
        <taxon>Embryophyta</taxon>
        <taxon>Tracheophyta</taxon>
        <taxon>Spermatophyta</taxon>
        <taxon>Magnoliopsida</taxon>
        <taxon>Liliopsida</taxon>
        <taxon>Poales</taxon>
        <taxon>Poaceae</taxon>
        <taxon>BOP clade</taxon>
        <taxon>Pooideae</taxon>
        <taxon>Poodae</taxon>
        <taxon>Poeae</taxon>
        <taxon>Poeae Chloroplast Group 2 (Poeae type)</taxon>
        <taxon>Loliodinae</taxon>
        <taxon>Loliinae</taxon>
        <taxon>Lolium</taxon>
    </lineage>
</organism>
<dbReference type="Gene3D" id="3.30.420.10">
    <property type="entry name" value="Ribonuclease H-like superfamily/Ribonuclease H"/>
    <property type="match status" value="1"/>
</dbReference>
<dbReference type="PANTHER" id="PTHR48475:SF2">
    <property type="entry name" value="RIBONUCLEASE H"/>
    <property type="match status" value="1"/>
</dbReference>
<dbReference type="InterPro" id="IPR036397">
    <property type="entry name" value="RNaseH_sf"/>
</dbReference>
<dbReference type="InterPro" id="IPR001584">
    <property type="entry name" value="Integrase_cat-core"/>
</dbReference>
<evidence type="ECO:0000313" key="4">
    <source>
        <dbReference type="Proteomes" id="UP001231189"/>
    </source>
</evidence>
<reference evidence="3" key="1">
    <citation type="submission" date="2023-07" db="EMBL/GenBank/DDBJ databases">
        <title>A chromosome-level genome assembly of Lolium multiflorum.</title>
        <authorList>
            <person name="Chen Y."/>
            <person name="Copetti D."/>
            <person name="Kolliker R."/>
            <person name="Studer B."/>
        </authorList>
    </citation>
    <scope>NUCLEOTIDE SEQUENCE</scope>
    <source>
        <strain evidence="3">02402/16</strain>
        <tissue evidence="3">Leaf</tissue>
    </source>
</reference>
<dbReference type="Proteomes" id="UP001231189">
    <property type="component" value="Unassembled WGS sequence"/>
</dbReference>
<dbReference type="PROSITE" id="PS50994">
    <property type="entry name" value="INTEGRASE"/>
    <property type="match status" value="1"/>
</dbReference>
<comment type="caution">
    <text evidence="3">The sequence shown here is derived from an EMBL/GenBank/DDBJ whole genome shotgun (WGS) entry which is preliminary data.</text>
</comment>
<dbReference type="Pfam" id="PF00665">
    <property type="entry name" value="rve"/>
    <property type="match status" value="1"/>
</dbReference>
<protein>
    <recommendedName>
        <fullName evidence="2">Integrase catalytic domain-containing protein</fullName>
    </recommendedName>
</protein>
<accession>A0AAD8WU64</accession>
<keyword evidence="4" id="KW-1185">Reference proteome</keyword>
<name>A0AAD8WU64_LOLMU</name>
<feature type="domain" description="Integrase catalytic" evidence="2">
    <location>
        <begin position="139"/>
        <end position="250"/>
    </location>
</feature>